<evidence type="ECO:0000256" key="6">
    <source>
        <dbReference type="ARBA" id="ARBA00023242"/>
    </source>
</evidence>
<dbReference type="SMART" id="SM00360">
    <property type="entry name" value="RRM"/>
    <property type="match status" value="4"/>
</dbReference>
<accession>A0A1V8SC05</accession>
<dbReference type="Proteomes" id="UP000192596">
    <property type="component" value="Unassembled WGS sequence"/>
</dbReference>
<keyword evidence="6" id="KW-0539">Nucleus</keyword>
<dbReference type="InterPro" id="IPR035979">
    <property type="entry name" value="RBD_domain_sf"/>
</dbReference>
<evidence type="ECO:0000256" key="1">
    <source>
        <dbReference type="ARBA" id="ARBA00004123"/>
    </source>
</evidence>
<gene>
    <name evidence="12" type="ORF">B0A48_17162</name>
</gene>
<dbReference type="GO" id="GO:0006397">
    <property type="term" value="P:mRNA processing"/>
    <property type="evidence" value="ECO:0007669"/>
    <property type="project" value="UniProtKB-KW"/>
</dbReference>
<feature type="region of interest" description="Disordered" evidence="10">
    <location>
        <begin position="940"/>
        <end position="969"/>
    </location>
</feature>
<dbReference type="InterPro" id="IPR012677">
    <property type="entry name" value="Nucleotide-bd_a/b_plait_sf"/>
</dbReference>
<comment type="caution">
    <text evidence="12">The sequence shown here is derived from an EMBL/GenBank/DDBJ whole genome shotgun (WGS) entry which is preliminary data.</text>
</comment>
<dbReference type="InterPro" id="IPR003107">
    <property type="entry name" value="HAT"/>
</dbReference>
<feature type="region of interest" description="Disordered" evidence="10">
    <location>
        <begin position="606"/>
        <end position="652"/>
    </location>
</feature>
<evidence type="ECO:0000313" key="12">
    <source>
        <dbReference type="EMBL" id="OQN96738.1"/>
    </source>
</evidence>
<feature type="domain" description="RRM" evidence="11">
    <location>
        <begin position="846"/>
        <end position="923"/>
    </location>
</feature>
<evidence type="ECO:0000256" key="9">
    <source>
        <dbReference type="PROSITE-ProRule" id="PRU00176"/>
    </source>
</evidence>
<dbReference type="EMBL" id="NAJO01000062">
    <property type="protein sequence ID" value="OQN96738.1"/>
    <property type="molecule type" value="Genomic_DNA"/>
</dbReference>
<dbReference type="InParanoid" id="A0A1V8SC05"/>
<evidence type="ECO:0000256" key="8">
    <source>
        <dbReference type="ARBA" id="ARBA00093627"/>
    </source>
</evidence>
<comment type="function">
    <text evidence="7">Functions as a recycling factor of the spliceosome, a machinery that forms on each precursor-messenger RNA (pre-mRNA) and catalyzes the removal of introns. Chaperones the re-annealing of U4 and U6 snRNAs (small nuclear RNAs) released from previous rounds of splicing, an initial step in reforming the U4/U6-U5 tri-snRNP (small nuclear ribonucleoprotein) that can reassemble into another spliceosome complex; this step involves binding U6 and facilitating the unwinding of the U6 internal stem loop, followed by base-pairing of U6 to U4.</text>
</comment>
<evidence type="ECO:0000259" key="11">
    <source>
        <dbReference type="PROSITE" id="PS50102"/>
    </source>
</evidence>
<evidence type="ECO:0000256" key="2">
    <source>
        <dbReference type="ARBA" id="ARBA00022664"/>
    </source>
</evidence>
<feature type="domain" description="RRM" evidence="11">
    <location>
        <begin position="678"/>
        <end position="753"/>
    </location>
</feature>
<sequence>MAEAPAQTPPPRSITSNALTEAEAQTVNDLLTYLGEHSYAYDSHVQLINLMHKGLITHVHGDGGETSRSPHDYGLLADLRQAREAMDSRFAIGEDLWTDWLSDEIIIAKASDGEARISVMELCQKATQDEPMSVRIWQVYADWIESNYSACNDLPEFDQSGWSEDDKELCRELFTRDLLRGVLEKASSATQWRIDSGYVLFNRYMAIIQEDLLTAGAGESSVLKQLQNLYVERLKLPSAGWEEVAQMFWPVISKIHGSQWEAAMSHMNELAAPAKSQMASRMENEARLERAIESGDQTVAFEEFSRCLKWEKKQKRRGVHERELLSALYERALLRFPTYTEWWLDYVDHVISQMPSSHDPSSSALPLLERATRHCPWSGELWARRILRSDVERLPYAEIEAIKHRATNSSLLDVGGMEEMLQVLLEWSTYLRRNAFTSTSSEDDLDTAEVGIRMAIEDVQQAGRKVYGESFKGDPLYRLEKIHMKFLLQARRVDDARHVLSSLASSQQNSFEFWQLWYHWEILLWGHARLSDSHRVETTETAPQLATQVVEQMLSAKHIDEPEKAVALYVMHFQHNESVESLQAAGIVAREYRQRTTIRRAKEAEDLAMQQAQHPATSTTSIEEALPSANGEKRKREDDGGEVRTDAKKSKTQDAALITNGDIIDPIVAAAKRDRENCTITLVDVATDVTEADLKKFFRDCGTIKATNIVPGHVNELSIATVEFETVEDVITAKTRDGKTLNGSAISIRSGSRSTLYVANYPPEYDETAVRKLFDTYGEIISVRFPSLKYDSRRRFCYVQMLSGQQAQAAQDAMDGKMLDGQHRLLAKISDPDAKKDRSGASAEGRELFVKNIDFTASEVEVKEFFAQHGTVTSVHLLKRTDGKRLGNGFISFSTSEEAQKAVEATNNKPLRDRVLHVTIASARGGGVDKARKADIIVKHSASPEPSSANGRRASDTSMASGTRDAAVEEAAHNVRERKVAILNLPDTVNDARVRAVMEKHGSINKIQLRRDQNAAVVEFADIKAAFNVRAGVDCSALGAEVRTGDVAEIFAKGRKGPATGAGALGFSGMKPSTVARPGQQRGGRRGGLGFRRGGGAPSSEPHDGKSADEKATPVKSNAAFRAMFEESREVAPAKEHGV</sequence>
<dbReference type="PROSITE" id="PS50102">
    <property type="entry name" value="RRM"/>
    <property type="match status" value="3"/>
</dbReference>
<dbReference type="SUPFAM" id="SSF54928">
    <property type="entry name" value="RNA-binding domain, RBD"/>
    <property type="match status" value="2"/>
</dbReference>
<dbReference type="STRING" id="1507870.A0A1V8SC05"/>
<organism evidence="12 13">
    <name type="scientific">Cryoendolithus antarcticus</name>
    <dbReference type="NCBI Taxonomy" id="1507870"/>
    <lineage>
        <taxon>Eukaryota</taxon>
        <taxon>Fungi</taxon>
        <taxon>Dikarya</taxon>
        <taxon>Ascomycota</taxon>
        <taxon>Pezizomycotina</taxon>
        <taxon>Dothideomycetes</taxon>
        <taxon>Dothideomycetidae</taxon>
        <taxon>Cladosporiales</taxon>
        <taxon>Cladosporiaceae</taxon>
        <taxon>Cryoendolithus</taxon>
    </lineage>
</organism>
<dbReference type="Pfam" id="PF16842">
    <property type="entry name" value="RRM_occluded"/>
    <property type="match status" value="1"/>
</dbReference>
<dbReference type="SUPFAM" id="SSF48452">
    <property type="entry name" value="TPR-like"/>
    <property type="match status" value="1"/>
</dbReference>
<evidence type="ECO:0000256" key="7">
    <source>
        <dbReference type="ARBA" id="ARBA00093374"/>
    </source>
</evidence>
<feature type="compositionally biased region" description="Basic and acidic residues" evidence="10">
    <location>
        <begin position="631"/>
        <end position="652"/>
    </location>
</feature>
<dbReference type="InterPro" id="IPR031766">
    <property type="entry name" value="RRM_occluded"/>
</dbReference>
<evidence type="ECO:0000256" key="5">
    <source>
        <dbReference type="ARBA" id="ARBA00023187"/>
    </source>
</evidence>
<dbReference type="Gene3D" id="1.25.40.10">
    <property type="entry name" value="Tetratricopeptide repeat domain"/>
    <property type="match status" value="2"/>
</dbReference>
<protein>
    <recommendedName>
        <fullName evidence="8">U4/U6 snRNA-associated-splicing factor PRP24</fullName>
    </recommendedName>
</protein>
<dbReference type="SMART" id="SM00386">
    <property type="entry name" value="HAT"/>
    <property type="match status" value="3"/>
</dbReference>
<dbReference type="CDD" id="cd00590">
    <property type="entry name" value="RRM_SF"/>
    <property type="match status" value="1"/>
</dbReference>
<feature type="region of interest" description="Disordered" evidence="10">
    <location>
        <begin position="1062"/>
        <end position="1119"/>
    </location>
</feature>
<dbReference type="InterPro" id="IPR011990">
    <property type="entry name" value="TPR-like_helical_dom_sf"/>
</dbReference>
<evidence type="ECO:0000256" key="10">
    <source>
        <dbReference type="SAM" id="MobiDB-lite"/>
    </source>
</evidence>
<keyword evidence="5" id="KW-0508">mRNA splicing</keyword>
<dbReference type="OrthoDB" id="360390at2759"/>
<reference evidence="13" key="1">
    <citation type="submission" date="2017-03" db="EMBL/GenBank/DDBJ databases">
        <title>Genomes of endolithic fungi from Antarctica.</title>
        <authorList>
            <person name="Coleine C."/>
            <person name="Masonjones S."/>
            <person name="Stajich J.E."/>
        </authorList>
    </citation>
    <scope>NUCLEOTIDE SEQUENCE [LARGE SCALE GENOMIC DNA]</scope>
    <source>
        <strain evidence="13">CCFEE 5527</strain>
    </source>
</reference>
<feature type="compositionally biased region" description="Basic and acidic residues" evidence="10">
    <location>
        <begin position="1101"/>
        <end position="1113"/>
    </location>
</feature>
<dbReference type="GO" id="GO:0003723">
    <property type="term" value="F:RNA binding"/>
    <property type="evidence" value="ECO:0007669"/>
    <property type="project" value="UniProtKB-UniRule"/>
</dbReference>
<dbReference type="Gene3D" id="3.30.70.330">
    <property type="match status" value="4"/>
</dbReference>
<evidence type="ECO:0000256" key="4">
    <source>
        <dbReference type="ARBA" id="ARBA00022884"/>
    </source>
</evidence>
<keyword evidence="2" id="KW-0507">mRNA processing</keyword>
<name>A0A1V8SC05_9PEZI</name>
<keyword evidence="3" id="KW-0677">Repeat</keyword>
<feature type="compositionally biased region" description="Gly residues" evidence="10">
    <location>
        <begin position="1086"/>
        <end position="1097"/>
    </location>
</feature>
<evidence type="ECO:0000256" key="3">
    <source>
        <dbReference type="ARBA" id="ARBA00022737"/>
    </source>
</evidence>
<feature type="compositionally biased region" description="Polar residues" evidence="10">
    <location>
        <begin position="944"/>
        <end position="961"/>
    </location>
</feature>
<dbReference type="FunFam" id="3.30.70.330:FF:000365">
    <property type="entry name" value="U4/U6 snRNA-associated-splicing factor PRP24"/>
    <property type="match status" value="1"/>
</dbReference>
<dbReference type="Pfam" id="PF00076">
    <property type="entry name" value="RRM_1"/>
    <property type="match status" value="3"/>
</dbReference>
<keyword evidence="13" id="KW-1185">Reference proteome</keyword>
<comment type="subcellular location">
    <subcellularLocation>
        <location evidence="1">Nucleus</location>
    </subcellularLocation>
</comment>
<proteinExistence type="predicted"/>
<feature type="domain" description="RRM" evidence="11">
    <location>
        <begin position="754"/>
        <end position="832"/>
    </location>
</feature>
<dbReference type="AlphaFoldDB" id="A0A1V8SC05"/>
<dbReference type="InterPro" id="IPR000504">
    <property type="entry name" value="RRM_dom"/>
</dbReference>
<keyword evidence="4 9" id="KW-0694">RNA-binding</keyword>
<dbReference type="GO" id="GO:0005688">
    <property type="term" value="C:U6 snRNP"/>
    <property type="evidence" value="ECO:0007669"/>
    <property type="project" value="UniProtKB-ARBA"/>
</dbReference>
<dbReference type="PANTHER" id="PTHR24012">
    <property type="entry name" value="RNA BINDING PROTEIN"/>
    <property type="match status" value="1"/>
</dbReference>
<evidence type="ECO:0000313" key="13">
    <source>
        <dbReference type="Proteomes" id="UP000192596"/>
    </source>
</evidence>
<feature type="compositionally biased region" description="Polar residues" evidence="10">
    <location>
        <begin position="610"/>
        <end position="622"/>
    </location>
</feature>
<dbReference type="GO" id="GO:0008380">
    <property type="term" value="P:RNA splicing"/>
    <property type="evidence" value="ECO:0007669"/>
    <property type="project" value="UniProtKB-KW"/>
</dbReference>